<dbReference type="Pfam" id="PF25597">
    <property type="entry name" value="SH3_retrovirus"/>
    <property type="match status" value="1"/>
</dbReference>
<protein>
    <submittedName>
        <fullName evidence="3">Retrovirus-related Pol polyprotein from transposon TNT 1-94</fullName>
    </submittedName>
</protein>
<feature type="compositionally biased region" description="Basic and acidic residues" evidence="1">
    <location>
        <begin position="815"/>
        <end position="824"/>
    </location>
</feature>
<feature type="region of interest" description="Disordered" evidence="1">
    <location>
        <begin position="765"/>
        <end position="787"/>
    </location>
</feature>
<accession>A0A6L2MYW9</accession>
<dbReference type="InterPro" id="IPR057670">
    <property type="entry name" value="SH3_retrovirus"/>
</dbReference>
<sequence>MSQPVYFHECFIWPGTHEIIPDNILATPFLSVYLRLCILLVDNYSIPNGINRYHTIVRDMCYPFYQIIELASDALAVICHQLLMHGTAVNIDVQTSNDFRQRVVLCALDMAENPLYSGHTVRPINVLVECVASRPAILAVPAEPVDEEEDDDYEGEEEQEGEQEELEGEQEEQGGEQEEQGGDQEEEDDENDNQQELPAEALVTALVVDGVTCTICHDELEAGSMASRLPCFHFFHEPCQLSQSVVQISSLVNLVHQSSLLVQKDSDSDVEEENRTSNEFIVDLNVEYHERALLANQKRFYKRSGRMRIDELTKEKNDKGNGDKGKSDKGLVAESFDWDDESMSLEDEGTTKFKAFMAIVEDEPSVGKEDARFGQWVDITMKKVHRILSMTDNEERKHVIDFTHVDLLVNLENKSLKDEIFDHKEVIEKWTCSKVTLDQLLSEKIPGNIVKTLRGKGRRKENNSNEVLFTKADVSTFEFAPMITSDSEDDSNNQDSSLKTSKQKVWYGPCKHYGLKNHLSNDSYSRPKCYTYGSCSHTTTEHTEQTAIRKSKNKLKGNKGFLSSNQNPLKSRFTKGTDLCENVYARLPKEESGPKVVFGDNSSGDIEGYGSVNYNGITFTKVAYVNGMKYNLISISQLCDANFKVLFTKTQGTIFNEKDEVILIAPKRRDVYVINMSSYNTDSNACFYAKASPSVNWLDHLGNFNEKADDGFFLGYSLVVKAFRVFNIRRQEMEETFHVTFSEDNEAISQTSTEGDAINFNEVNSFPDDELSEPRTENTPCTDSSIPNIEDVVLALDEAVHPKPAATFESSNLQEDEKDKPIDD</sequence>
<dbReference type="SUPFAM" id="SSF57850">
    <property type="entry name" value="RING/U-box"/>
    <property type="match status" value="1"/>
</dbReference>
<dbReference type="AlphaFoldDB" id="A0A6L2MYW9"/>
<comment type="caution">
    <text evidence="3">The sequence shown here is derived from an EMBL/GenBank/DDBJ whole genome shotgun (WGS) entry which is preliminary data.</text>
</comment>
<name>A0A6L2MYW9_TANCI</name>
<feature type="domain" description="Retroviral polymerase SH3-like" evidence="2">
    <location>
        <begin position="700"/>
        <end position="750"/>
    </location>
</feature>
<evidence type="ECO:0000313" key="3">
    <source>
        <dbReference type="EMBL" id="GEU78569.1"/>
    </source>
</evidence>
<proteinExistence type="predicted"/>
<feature type="compositionally biased region" description="Acidic residues" evidence="1">
    <location>
        <begin position="144"/>
        <end position="193"/>
    </location>
</feature>
<evidence type="ECO:0000256" key="1">
    <source>
        <dbReference type="SAM" id="MobiDB-lite"/>
    </source>
</evidence>
<dbReference type="Gene3D" id="3.30.40.10">
    <property type="entry name" value="Zinc/RING finger domain, C3HC4 (zinc finger)"/>
    <property type="match status" value="1"/>
</dbReference>
<reference evidence="3" key="1">
    <citation type="journal article" date="2019" name="Sci. Rep.">
        <title>Draft genome of Tanacetum cinerariifolium, the natural source of mosquito coil.</title>
        <authorList>
            <person name="Yamashiro T."/>
            <person name="Shiraishi A."/>
            <person name="Satake H."/>
            <person name="Nakayama K."/>
        </authorList>
    </citation>
    <scope>NUCLEOTIDE SEQUENCE</scope>
</reference>
<gene>
    <name evidence="3" type="ORF">Tci_050547</name>
</gene>
<feature type="region of interest" description="Disordered" evidence="1">
    <location>
        <begin position="803"/>
        <end position="824"/>
    </location>
</feature>
<evidence type="ECO:0000259" key="2">
    <source>
        <dbReference type="Pfam" id="PF25597"/>
    </source>
</evidence>
<dbReference type="InterPro" id="IPR013083">
    <property type="entry name" value="Znf_RING/FYVE/PHD"/>
</dbReference>
<organism evidence="3">
    <name type="scientific">Tanacetum cinerariifolium</name>
    <name type="common">Dalmatian daisy</name>
    <name type="synonym">Chrysanthemum cinerariifolium</name>
    <dbReference type="NCBI Taxonomy" id="118510"/>
    <lineage>
        <taxon>Eukaryota</taxon>
        <taxon>Viridiplantae</taxon>
        <taxon>Streptophyta</taxon>
        <taxon>Embryophyta</taxon>
        <taxon>Tracheophyta</taxon>
        <taxon>Spermatophyta</taxon>
        <taxon>Magnoliopsida</taxon>
        <taxon>eudicotyledons</taxon>
        <taxon>Gunneridae</taxon>
        <taxon>Pentapetalae</taxon>
        <taxon>asterids</taxon>
        <taxon>campanulids</taxon>
        <taxon>Asterales</taxon>
        <taxon>Asteraceae</taxon>
        <taxon>Asteroideae</taxon>
        <taxon>Anthemideae</taxon>
        <taxon>Anthemidinae</taxon>
        <taxon>Tanacetum</taxon>
    </lineage>
</organism>
<feature type="region of interest" description="Disordered" evidence="1">
    <location>
        <begin position="140"/>
        <end position="194"/>
    </location>
</feature>
<feature type="compositionally biased region" description="Polar residues" evidence="1">
    <location>
        <begin position="777"/>
        <end position="787"/>
    </location>
</feature>
<dbReference type="EMBL" id="BKCJ010007700">
    <property type="protein sequence ID" value="GEU78569.1"/>
    <property type="molecule type" value="Genomic_DNA"/>
</dbReference>